<dbReference type="AlphaFoldDB" id="A0A0E3P611"/>
<keyword evidence="2" id="KW-1185">Reference proteome</keyword>
<dbReference type="PATRIC" id="fig|1434120.4.peg.3202"/>
<dbReference type="Gene3D" id="2.30.110.10">
    <property type="entry name" value="Electron Transport, Fmn-binding Protein, Chain A"/>
    <property type="match status" value="1"/>
</dbReference>
<sequence>MGSQKLINDPQQIEAILSTARFLRLALSDTETPYIVPMSFGYKENAIYLHSSQKGRKIEILKKNPRVCFEAAVETELITADDPCNYNVRYRSVIGHGQAKFLEDYNEKVEGLTVLSEHYGKKGPFEFEEWKVNRLCVIKIEIEKMTGKESGF</sequence>
<dbReference type="HOGENOM" id="CLU_067890_1_2_2"/>
<dbReference type="SUPFAM" id="SSF50475">
    <property type="entry name" value="FMN-binding split barrel"/>
    <property type="match status" value="1"/>
</dbReference>
<dbReference type="OrthoDB" id="953at2157"/>
<dbReference type="KEGG" id="msw:MSSIT_2443"/>
<dbReference type="PANTHER" id="PTHR34071">
    <property type="entry name" value="5-NITROIMIDAZOLE ANTIBIOTICS RESISTANCE PROTEIN, NIMA-FAMILY-RELATED PROTEIN-RELATED"/>
    <property type="match status" value="1"/>
</dbReference>
<dbReference type="Proteomes" id="UP000033111">
    <property type="component" value="Chromosome"/>
</dbReference>
<dbReference type="EMBL" id="CP009506">
    <property type="protein sequence ID" value="AKB29162.1"/>
    <property type="molecule type" value="Genomic_DNA"/>
</dbReference>
<dbReference type="InterPro" id="IPR024747">
    <property type="entry name" value="Pyridox_Oxase-rel"/>
</dbReference>
<dbReference type="GeneID" id="24861326"/>
<reference evidence="1 2" key="1">
    <citation type="submission" date="2014-07" db="EMBL/GenBank/DDBJ databases">
        <title>Methanogenic archaea and the global carbon cycle.</title>
        <authorList>
            <person name="Henriksen J.R."/>
            <person name="Luke J."/>
            <person name="Reinhart S."/>
            <person name="Benedict M.N."/>
            <person name="Youngblut N.D."/>
            <person name="Metcalf M.E."/>
            <person name="Whitaker R.J."/>
            <person name="Metcalf W.W."/>
        </authorList>
    </citation>
    <scope>NUCLEOTIDE SEQUENCE [LARGE SCALE GENOMIC DNA]</scope>
    <source>
        <strain evidence="1 2">T4/M</strain>
    </source>
</reference>
<gene>
    <name evidence="1" type="ORF">MSSIT_2443</name>
</gene>
<evidence type="ECO:0000313" key="1">
    <source>
        <dbReference type="EMBL" id="AKB29162.1"/>
    </source>
</evidence>
<proteinExistence type="predicted"/>
<dbReference type="InterPro" id="IPR012349">
    <property type="entry name" value="Split_barrel_FMN-bd"/>
</dbReference>
<dbReference type="RefSeq" id="WP_048172881.1">
    <property type="nucleotide sequence ID" value="NZ_CP009506.1"/>
</dbReference>
<dbReference type="Pfam" id="PF12900">
    <property type="entry name" value="Pyridox_ox_2"/>
    <property type="match status" value="1"/>
</dbReference>
<protein>
    <submittedName>
        <fullName evidence="1">Putative flavin-nucleotide-binding protein</fullName>
    </submittedName>
</protein>
<organism evidence="1 2">
    <name type="scientific">Methanosarcina siciliae T4/M</name>
    <dbReference type="NCBI Taxonomy" id="1434120"/>
    <lineage>
        <taxon>Archaea</taxon>
        <taxon>Methanobacteriati</taxon>
        <taxon>Methanobacteriota</taxon>
        <taxon>Stenosarchaea group</taxon>
        <taxon>Methanomicrobia</taxon>
        <taxon>Methanosarcinales</taxon>
        <taxon>Methanosarcinaceae</taxon>
        <taxon>Methanosarcina</taxon>
    </lineage>
</organism>
<accession>A0A0E3P611</accession>
<name>A0A0E3P611_9EURY</name>
<dbReference type="PANTHER" id="PTHR34071:SF2">
    <property type="entry name" value="FLAVIN-NUCLEOTIDE-BINDING PROTEIN"/>
    <property type="match status" value="1"/>
</dbReference>
<evidence type="ECO:0000313" key="2">
    <source>
        <dbReference type="Proteomes" id="UP000033111"/>
    </source>
</evidence>